<dbReference type="PANTHER" id="PTHR30069">
    <property type="entry name" value="TONB-DEPENDENT OUTER MEMBRANE RECEPTOR"/>
    <property type="match status" value="1"/>
</dbReference>
<dbReference type="EMBL" id="CP030041">
    <property type="protein sequence ID" value="AWW33313.1"/>
    <property type="molecule type" value="Genomic_DNA"/>
</dbReference>
<dbReference type="KEGG" id="est:DN752_23045"/>
<sequence>MVHTVQGTVISQSDGEPIPGATVVLKNTTKGTVTDIEGKFTLEVPDENAILIISFVGYRSEEIPVNNQTTIEVLLEEDLQGLEEVVVVGYGEQKKETLTGSVVNVKGDEVVASPSANVTNSLAGRLPGLVVNQRSGEPGKDDPNILIRGNSTLGNNSPLIIIDGVQRSLMGRLNPEDIEDITVLKDASAAIYGARAANGVIIITTKKGKVGKPSFNLSYNQAFNQPTRMLEVMDGPTFADVYNEAAWYRAGRPENFNNPYSEDFIQQTRDGSDPVLYPDTDWVGEVLKPHSLQSRLNLSVNGGGENTRYFVSLGMMNQNGNFKNNPTSYEQYNFRAKLDVDISDDLTVGLNISGILNNGTYPSTGVWAGFYNILHASPLLVAQYPNGLIGPGRLGQNPLLRDQVGTTTTEDVPIYSTFTAEYKVPFLEGMKISGSYNYDISHRFEKTFRTPFYFYEYNVNTEEYDRTMSSEIPVTELTDRFDKWTTSLYNIKIHYDKSFDQHNIGVMLGNEQQKNTNKWVSAYRRNFVSTAIPQINVGSNAPEDKNNGGSASYGGYNNYFGRLNYNFDERYLAEFVFRYDGSQIFPKENRYGFFPAFSAGWRISEENFIKNNLPSINQLKVRVSHGKIGNDKVGQFQYLQAFSFGDNYVFGGGDVPGIYPNTMPNPNITWEESIKTDIGLELGLWNGLLGLDLTYFKEDRNSILAKRNLSISAIYGFSGLPDENIGEVKSQGYEAIITHRNQVGEFNYNLSGNVSYARTEVVYLDEVPPTEEYQAVTGRPVGAPLYYHADGIFNTEEELEAYPHLAAAQVGDIKLVDLNEDGQINAQDQARFDYSETPEFVFGLNASAQYKGFDFSMLWQGQTNAYNLDTEFRKLGTTGYDNTAVARAEDRWTVDNPDGSMPRADDASPSNNTFWVFDASFVRLKQVELGYTLPKPVSSSIKMDNVRLYISGFNMLTFAKNDWTDPERSGGYLFYPQLRTMNLGVNIKF</sequence>
<dbReference type="InterPro" id="IPR023996">
    <property type="entry name" value="TonB-dep_OMP_SusC/RagA"/>
</dbReference>
<evidence type="ECO:0000256" key="6">
    <source>
        <dbReference type="ARBA" id="ARBA00023136"/>
    </source>
</evidence>
<evidence type="ECO:0000256" key="4">
    <source>
        <dbReference type="ARBA" id="ARBA00022692"/>
    </source>
</evidence>
<keyword evidence="4 8" id="KW-0812">Transmembrane</keyword>
<dbReference type="Gene3D" id="2.170.130.10">
    <property type="entry name" value="TonB-dependent receptor, plug domain"/>
    <property type="match status" value="1"/>
</dbReference>
<dbReference type="Proteomes" id="UP000248688">
    <property type="component" value="Chromosome"/>
</dbReference>
<dbReference type="InterPro" id="IPR036942">
    <property type="entry name" value="Beta-barrel_TonB_sf"/>
</dbReference>
<dbReference type="NCBIfam" id="TIGR04056">
    <property type="entry name" value="OMP_RagA_SusC"/>
    <property type="match status" value="1"/>
</dbReference>
<keyword evidence="7 8" id="KW-0998">Cell outer membrane</keyword>
<name>A0A2Z4ISN2_9BACT</name>
<dbReference type="Gene3D" id="2.40.170.20">
    <property type="entry name" value="TonB-dependent receptor, beta-barrel domain"/>
    <property type="match status" value="1"/>
</dbReference>
<dbReference type="GO" id="GO:0009279">
    <property type="term" value="C:cell outer membrane"/>
    <property type="evidence" value="ECO:0007669"/>
    <property type="project" value="UniProtKB-SubCell"/>
</dbReference>
<keyword evidence="6 8" id="KW-0472">Membrane</keyword>
<proteinExistence type="inferred from homology"/>
<dbReference type="FunFam" id="2.170.130.10:FF:000003">
    <property type="entry name" value="SusC/RagA family TonB-linked outer membrane protein"/>
    <property type="match status" value="1"/>
</dbReference>
<dbReference type="InterPro" id="IPR008969">
    <property type="entry name" value="CarboxyPept-like_regulatory"/>
</dbReference>
<dbReference type="FunFam" id="2.60.40.1120:FF:000003">
    <property type="entry name" value="Outer membrane protein Omp121"/>
    <property type="match status" value="1"/>
</dbReference>
<keyword evidence="10" id="KW-0675">Receptor</keyword>
<dbReference type="AlphaFoldDB" id="A0A2Z4ISN2"/>
<dbReference type="PROSITE" id="PS52016">
    <property type="entry name" value="TONB_DEPENDENT_REC_3"/>
    <property type="match status" value="1"/>
</dbReference>
<dbReference type="Pfam" id="PF07715">
    <property type="entry name" value="Plug"/>
    <property type="match status" value="1"/>
</dbReference>
<evidence type="ECO:0000256" key="2">
    <source>
        <dbReference type="ARBA" id="ARBA00022448"/>
    </source>
</evidence>
<dbReference type="InterPro" id="IPR012910">
    <property type="entry name" value="Plug_dom"/>
</dbReference>
<comment type="subcellular location">
    <subcellularLocation>
        <location evidence="1 8">Cell outer membrane</location>
        <topology evidence="1 8">Multi-pass membrane protein</topology>
    </subcellularLocation>
</comment>
<dbReference type="PANTHER" id="PTHR30069:SF29">
    <property type="entry name" value="HEMOGLOBIN AND HEMOGLOBIN-HAPTOGLOBIN-BINDING PROTEIN 1-RELATED"/>
    <property type="match status" value="1"/>
</dbReference>
<keyword evidence="5" id="KW-0732">Signal</keyword>
<evidence type="ECO:0000256" key="7">
    <source>
        <dbReference type="ARBA" id="ARBA00023237"/>
    </source>
</evidence>
<dbReference type="GO" id="GO:0015344">
    <property type="term" value="F:siderophore uptake transmembrane transporter activity"/>
    <property type="evidence" value="ECO:0007669"/>
    <property type="project" value="TreeGrafter"/>
</dbReference>
<keyword evidence="2 8" id="KW-0813">Transport</keyword>
<evidence type="ECO:0000256" key="8">
    <source>
        <dbReference type="PROSITE-ProRule" id="PRU01360"/>
    </source>
</evidence>
<dbReference type="Gene3D" id="2.60.40.1120">
    <property type="entry name" value="Carboxypeptidase-like, regulatory domain"/>
    <property type="match status" value="1"/>
</dbReference>
<dbReference type="OrthoDB" id="9768177at2"/>
<dbReference type="InterPro" id="IPR039426">
    <property type="entry name" value="TonB-dep_rcpt-like"/>
</dbReference>
<organism evidence="10 11">
    <name type="scientific">Echinicola strongylocentroti</name>
    <dbReference type="NCBI Taxonomy" id="1795355"/>
    <lineage>
        <taxon>Bacteria</taxon>
        <taxon>Pseudomonadati</taxon>
        <taxon>Bacteroidota</taxon>
        <taxon>Cytophagia</taxon>
        <taxon>Cytophagales</taxon>
        <taxon>Cyclobacteriaceae</taxon>
        <taxon>Echinicola</taxon>
    </lineage>
</organism>
<accession>A0A2Z4ISN2</accession>
<feature type="domain" description="TonB-dependent receptor plug" evidence="9">
    <location>
        <begin position="95"/>
        <end position="200"/>
    </location>
</feature>
<evidence type="ECO:0000313" key="10">
    <source>
        <dbReference type="EMBL" id="AWW33313.1"/>
    </source>
</evidence>
<dbReference type="Pfam" id="PF13715">
    <property type="entry name" value="CarbopepD_reg_2"/>
    <property type="match status" value="1"/>
</dbReference>
<evidence type="ECO:0000313" key="11">
    <source>
        <dbReference type="Proteomes" id="UP000248688"/>
    </source>
</evidence>
<dbReference type="SUPFAM" id="SSF56935">
    <property type="entry name" value="Porins"/>
    <property type="match status" value="1"/>
</dbReference>
<keyword evidence="11" id="KW-1185">Reference proteome</keyword>
<evidence type="ECO:0000259" key="9">
    <source>
        <dbReference type="Pfam" id="PF07715"/>
    </source>
</evidence>
<dbReference type="NCBIfam" id="TIGR04057">
    <property type="entry name" value="SusC_RagA_signa"/>
    <property type="match status" value="1"/>
</dbReference>
<comment type="similarity">
    <text evidence="8">Belongs to the TonB-dependent receptor family.</text>
</comment>
<dbReference type="GO" id="GO:0044718">
    <property type="term" value="P:siderophore transmembrane transport"/>
    <property type="evidence" value="ECO:0007669"/>
    <property type="project" value="TreeGrafter"/>
</dbReference>
<protein>
    <submittedName>
        <fullName evidence="10">TonB-dependent receptor</fullName>
    </submittedName>
</protein>
<dbReference type="SUPFAM" id="SSF49464">
    <property type="entry name" value="Carboxypeptidase regulatory domain-like"/>
    <property type="match status" value="1"/>
</dbReference>
<keyword evidence="3 8" id="KW-1134">Transmembrane beta strand</keyword>
<evidence type="ECO:0000256" key="5">
    <source>
        <dbReference type="ARBA" id="ARBA00022729"/>
    </source>
</evidence>
<evidence type="ECO:0000256" key="3">
    <source>
        <dbReference type="ARBA" id="ARBA00022452"/>
    </source>
</evidence>
<dbReference type="InterPro" id="IPR023997">
    <property type="entry name" value="TonB-dep_OMP_SusC/RagA_CS"/>
</dbReference>
<gene>
    <name evidence="10" type="ORF">DN752_23045</name>
</gene>
<dbReference type="InterPro" id="IPR037066">
    <property type="entry name" value="Plug_dom_sf"/>
</dbReference>
<evidence type="ECO:0000256" key="1">
    <source>
        <dbReference type="ARBA" id="ARBA00004571"/>
    </source>
</evidence>
<reference evidence="10 11" key="1">
    <citation type="submission" date="2018-06" db="EMBL/GenBank/DDBJ databases">
        <title>Echinicola strongylocentroti sp. nov., isolated from a sea urchin Strongylocentrotus intermedius.</title>
        <authorList>
            <person name="Bae S.S."/>
        </authorList>
    </citation>
    <scope>NUCLEOTIDE SEQUENCE [LARGE SCALE GENOMIC DNA]</scope>
    <source>
        <strain evidence="10 11">MEBiC08714</strain>
    </source>
</reference>